<dbReference type="AlphaFoldDB" id="A0A699UA69"/>
<dbReference type="EMBL" id="BKCJ011306513">
    <property type="protein sequence ID" value="GFD18279.1"/>
    <property type="molecule type" value="Genomic_DNA"/>
</dbReference>
<name>A0A699UA69_TANCI</name>
<reference evidence="1" key="1">
    <citation type="journal article" date="2019" name="Sci. Rep.">
        <title>Draft genome of Tanacetum cinerariifolium, the natural source of mosquito coil.</title>
        <authorList>
            <person name="Yamashiro T."/>
            <person name="Shiraishi A."/>
            <person name="Satake H."/>
            <person name="Nakayama K."/>
        </authorList>
    </citation>
    <scope>NUCLEOTIDE SEQUENCE</scope>
</reference>
<organism evidence="1">
    <name type="scientific">Tanacetum cinerariifolium</name>
    <name type="common">Dalmatian daisy</name>
    <name type="synonym">Chrysanthemum cinerariifolium</name>
    <dbReference type="NCBI Taxonomy" id="118510"/>
    <lineage>
        <taxon>Eukaryota</taxon>
        <taxon>Viridiplantae</taxon>
        <taxon>Streptophyta</taxon>
        <taxon>Embryophyta</taxon>
        <taxon>Tracheophyta</taxon>
        <taxon>Spermatophyta</taxon>
        <taxon>Magnoliopsida</taxon>
        <taxon>eudicotyledons</taxon>
        <taxon>Gunneridae</taxon>
        <taxon>Pentapetalae</taxon>
        <taxon>asterids</taxon>
        <taxon>campanulids</taxon>
        <taxon>Asterales</taxon>
        <taxon>Asteraceae</taxon>
        <taxon>Asteroideae</taxon>
        <taxon>Anthemideae</taxon>
        <taxon>Anthemidinae</taxon>
        <taxon>Tanacetum</taxon>
    </lineage>
</organism>
<protein>
    <recommendedName>
        <fullName evidence="2">Reverse transcriptase domain-containing protein</fullName>
    </recommendedName>
</protein>
<gene>
    <name evidence="1" type="ORF">Tci_890248</name>
</gene>
<accession>A0A699UA69</accession>
<feature type="non-terminal residue" evidence="1">
    <location>
        <position position="109"/>
    </location>
</feature>
<evidence type="ECO:0000313" key="1">
    <source>
        <dbReference type="EMBL" id="GFD18279.1"/>
    </source>
</evidence>
<evidence type="ECO:0008006" key="2">
    <source>
        <dbReference type="Google" id="ProtNLM"/>
    </source>
</evidence>
<feature type="non-terminal residue" evidence="1">
    <location>
        <position position="1"/>
    </location>
</feature>
<sequence length="109" mass="11673">QFQATPPLAFVKAVEEICVTCGGAHPYYQCLTAGGNTFPELRDNIQGYVSAVAVNYNQGNFVYRPPGSRSLPSNTVANPKGKLKTITTRSGIVLDGPTVLSEYTIKVPP</sequence>
<comment type="caution">
    <text evidence="1">The sequence shown here is derived from an EMBL/GenBank/DDBJ whole genome shotgun (WGS) entry which is preliminary data.</text>
</comment>
<proteinExistence type="predicted"/>